<evidence type="ECO:0000313" key="10">
    <source>
        <dbReference type="EMBL" id="PXF20796.1"/>
    </source>
</evidence>
<dbReference type="GO" id="GO:0005542">
    <property type="term" value="F:folic acid binding"/>
    <property type="evidence" value="ECO:0007669"/>
    <property type="project" value="UniProtKB-KW"/>
</dbReference>
<proteinExistence type="predicted"/>
<dbReference type="EC" id="2.1.2.5" evidence="3"/>
<dbReference type="GO" id="GO:0005737">
    <property type="term" value="C:cytoplasm"/>
    <property type="evidence" value="ECO:0007669"/>
    <property type="project" value="UniProtKB-SubCell"/>
</dbReference>
<evidence type="ECO:0000256" key="3">
    <source>
        <dbReference type="ARBA" id="ARBA00012252"/>
    </source>
</evidence>
<dbReference type="SUPFAM" id="SSF55116">
    <property type="entry name" value="Formiminotransferase domain of formiminotransferase-cyclodeaminase"/>
    <property type="match status" value="2"/>
</dbReference>
<dbReference type="SMART" id="SM01221">
    <property type="entry name" value="FTCD"/>
    <property type="match status" value="1"/>
</dbReference>
<feature type="domain" description="Formiminotransferase N-terminal subdomain" evidence="9">
    <location>
        <begin position="4"/>
        <end position="188"/>
    </location>
</feature>
<keyword evidence="7" id="KW-0290">Folate-binding</keyword>
<keyword evidence="5 10" id="KW-0808">Transferase</keyword>
<dbReference type="EMBL" id="PSPG01000021">
    <property type="protein sequence ID" value="PXF20796.1"/>
    <property type="molecule type" value="Genomic_DNA"/>
</dbReference>
<reference evidence="10 11" key="1">
    <citation type="journal article" date="2015" name="Nat. Commun.">
        <title>Genomic and transcriptomic evidence for scavenging of diverse organic compounds by widespread deep-sea archaea.</title>
        <authorList>
            <person name="Li M."/>
            <person name="Baker B.J."/>
            <person name="Anantharaman K."/>
            <person name="Jain S."/>
            <person name="Breier J.A."/>
            <person name="Dick G.J."/>
        </authorList>
    </citation>
    <scope>NUCLEOTIDE SEQUENCE [LARGE SCALE GENOMIC DNA]</scope>
    <source>
        <strain evidence="10">Cayman_51_deep</strain>
    </source>
</reference>
<dbReference type="InterPro" id="IPR004227">
    <property type="entry name" value="Formiminotransferase_cat"/>
</dbReference>
<evidence type="ECO:0000259" key="9">
    <source>
        <dbReference type="SMART" id="SM01222"/>
    </source>
</evidence>
<dbReference type="InterPro" id="IPR051623">
    <property type="entry name" value="FTCD"/>
</dbReference>
<dbReference type="InterPro" id="IPR012886">
    <property type="entry name" value="Formiminotransferase_N"/>
</dbReference>
<evidence type="ECO:0000259" key="8">
    <source>
        <dbReference type="SMART" id="SM01221"/>
    </source>
</evidence>
<feature type="domain" description="Formiminotransferase C-terminal subdomain" evidence="8">
    <location>
        <begin position="189"/>
        <end position="339"/>
    </location>
</feature>
<keyword evidence="6" id="KW-0369">Histidine metabolism</keyword>
<dbReference type="InterPro" id="IPR037070">
    <property type="entry name" value="Formiminotransferase_C_sf"/>
</dbReference>
<dbReference type="GO" id="GO:0030409">
    <property type="term" value="F:glutamate formimidoyltransferase activity"/>
    <property type="evidence" value="ECO:0007669"/>
    <property type="project" value="UniProtKB-EC"/>
</dbReference>
<dbReference type="GO" id="GO:0019556">
    <property type="term" value="P:L-histidine catabolic process to glutamate and formamide"/>
    <property type="evidence" value="ECO:0007669"/>
    <property type="project" value="UniProtKB-UniPathway"/>
</dbReference>
<dbReference type="Pfam" id="PF07837">
    <property type="entry name" value="FTCD_N"/>
    <property type="match status" value="1"/>
</dbReference>
<dbReference type="SMART" id="SM01222">
    <property type="entry name" value="FTCD_N"/>
    <property type="match status" value="1"/>
</dbReference>
<dbReference type="InterPro" id="IPR037064">
    <property type="entry name" value="Formiminotransferase_N_sf"/>
</dbReference>
<protein>
    <recommendedName>
        <fullName evidence="3">glutamate formimidoyltransferase</fullName>
        <ecNumber evidence="3">2.1.2.5</ecNumber>
    </recommendedName>
</protein>
<evidence type="ECO:0000256" key="1">
    <source>
        <dbReference type="ARBA" id="ARBA00004496"/>
    </source>
</evidence>
<dbReference type="NCBIfam" id="TIGR02024">
    <property type="entry name" value="FtcD"/>
    <property type="match status" value="1"/>
</dbReference>
<gene>
    <name evidence="10" type="primary">ftcD</name>
    <name evidence="10" type="ORF">CXX69_06550</name>
</gene>
<dbReference type="UniPathway" id="UPA00379">
    <property type="reaction ID" value="UER00555"/>
</dbReference>
<dbReference type="Proteomes" id="UP000248161">
    <property type="component" value="Unassembled WGS sequence"/>
</dbReference>
<evidence type="ECO:0000256" key="6">
    <source>
        <dbReference type="ARBA" id="ARBA00022808"/>
    </source>
</evidence>
<evidence type="ECO:0000313" key="11">
    <source>
        <dbReference type="Proteomes" id="UP000248161"/>
    </source>
</evidence>
<dbReference type="Gene3D" id="3.30.990.10">
    <property type="entry name" value="Formiminotransferase, N-terminal subdomain"/>
    <property type="match status" value="1"/>
</dbReference>
<organism evidence="10 11">
    <name type="scientific">Candidatus Thalassarchaeum betae</name>
    <dbReference type="NCBI Taxonomy" id="2599289"/>
    <lineage>
        <taxon>Archaea</taxon>
        <taxon>Methanobacteriati</taxon>
        <taxon>Thermoplasmatota</taxon>
        <taxon>Candidatus Poseidoniia</taxon>
        <taxon>Candidatus Poseidoniales</taxon>
        <taxon>Candidatus Thalassarchaeaceae</taxon>
        <taxon>Candidatus Thalassarchaeum</taxon>
    </lineage>
</organism>
<dbReference type="Pfam" id="PF02971">
    <property type="entry name" value="FTCD"/>
    <property type="match status" value="1"/>
</dbReference>
<evidence type="ECO:0000256" key="7">
    <source>
        <dbReference type="ARBA" id="ARBA00022954"/>
    </source>
</evidence>
<evidence type="ECO:0000256" key="5">
    <source>
        <dbReference type="ARBA" id="ARBA00022679"/>
    </source>
</evidence>
<dbReference type="PANTHER" id="PTHR12234:SF1">
    <property type="entry name" value="FORMIMINOTRANSFERASE N-TERMINAL SUBDOMAIN-CONTAINING PROTEIN"/>
    <property type="match status" value="1"/>
</dbReference>
<comment type="subcellular location">
    <subcellularLocation>
        <location evidence="1">Cytoplasm</location>
    </subcellularLocation>
</comment>
<keyword evidence="4" id="KW-0963">Cytoplasm</keyword>
<dbReference type="InterPro" id="IPR022384">
    <property type="entry name" value="FormiminoTrfase_cat_dom_sf"/>
</dbReference>
<name>A0A2V3HPF8_9ARCH</name>
<dbReference type="AlphaFoldDB" id="A0A2V3HPF8"/>
<comment type="caution">
    <text evidence="10">The sequence shown here is derived from an EMBL/GenBank/DDBJ whole genome shotgun (WGS) entry which is preliminary data.</text>
</comment>
<dbReference type="PANTHER" id="PTHR12234">
    <property type="entry name" value="FORMIMINOTRANSFERASE-CYCLODEAMINASE"/>
    <property type="match status" value="1"/>
</dbReference>
<dbReference type="InterPro" id="IPR013802">
    <property type="entry name" value="Formiminotransferase_C"/>
</dbReference>
<dbReference type="GO" id="GO:0019557">
    <property type="term" value="P:L-histidine catabolic process to glutamate and formate"/>
    <property type="evidence" value="ECO:0007669"/>
    <property type="project" value="UniProtKB-UniPathway"/>
</dbReference>
<comment type="pathway">
    <text evidence="2">Amino-acid degradation; L-histidine degradation into L-glutamate; L-glutamate from N-formimidoyl-L-glutamate (transferase route): step 1/1.</text>
</comment>
<dbReference type="Gene3D" id="3.30.70.670">
    <property type="entry name" value="Formiminotransferase, C-terminal subdomain"/>
    <property type="match status" value="1"/>
</dbReference>
<evidence type="ECO:0000256" key="2">
    <source>
        <dbReference type="ARBA" id="ARBA00005082"/>
    </source>
</evidence>
<evidence type="ECO:0000256" key="4">
    <source>
        <dbReference type="ARBA" id="ARBA00022490"/>
    </source>
</evidence>
<accession>A0A2V3HPF8</accession>
<sequence length="345" mass="37270">MAPRWIECVPNISEGQDLSIVDTIVSSISELEGVAVLGAEPDPDYNRTVITIAGEYLAVAKAAIILIESTALNIDMRQHTGNHPRMGAVDVCPFVPISSGTEADCILASNIVSDHFKGSITIYKYGLIASNQDRASLANLRKGQYEGLKSRLTGGEWTDESTRMPDSWSGVWGESEERFGALSIGVRPVLIAYNVNVDEPVPVASKAAGSIIRTSGRVITNSRGEKLRFNGMLSSVQGMAVPLPNHGICQVSMNLQDYRMTPMHHAFELIESICGDHGVSVKGSELVGLVPLQAILDSGAWYTDDEDADDDDLVQAAIMGLGLDTLDEFNPEGRIIEWAIERKLG</sequence>